<dbReference type="GO" id="GO:0050660">
    <property type="term" value="F:flavin adenine dinucleotide binding"/>
    <property type="evidence" value="ECO:0007669"/>
    <property type="project" value="InterPro"/>
</dbReference>
<gene>
    <name evidence="6" type="primary">soxA</name>
    <name evidence="6" type="ORF">Mrose_02879</name>
</gene>
<organism evidence="6 7">
    <name type="scientific">Calidithermus roseus</name>
    <dbReference type="NCBI Taxonomy" id="1644118"/>
    <lineage>
        <taxon>Bacteria</taxon>
        <taxon>Thermotogati</taxon>
        <taxon>Deinococcota</taxon>
        <taxon>Deinococci</taxon>
        <taxon>Thermales</taxon>
        <taxon>Thermaceae</taxon>
        <taxon>Calidithermus</taxon>
    </lineage>
</organism>
<keyword evidence="7" id="KW-1185">Reference proteome</keyword>
<reference evidence="6 7" key="1">
    <citation type="submission" date="2018-08" db="EMBL/GenBank/DDBJ databases">
        <title>Meiothermus roseus NBRC 110900 genome sequencing project.</title>
        <authorList>
            <person name="Da Costa M.S."/>
            <person name="Albuquerque L."/>
            <person name="Raposo P."/>
            <person name="Froufe H.J.C."/>
            <person name="Barroso C.S."/>
            <person name="Egas C."/>
        </authorList>
    </citation>
    <scope>NUCLEOTIDE SEQUENCE [LARGE SCALE GENOMIC DNA]</scope>
    <source>
        <strain evidence="6 7">NBRC 110900</strain>
    </source>
</reference>
<evidence type="ECO:0000256" key="3">
    <source>
        <dbReference type="ARBA" id="ARBA00022827"/>
    </source>
</evidence>
<dbReference type="InterPro" id="IPR036188">
    <property type="entry name" value="FAD/NAD-bd_sf"/>
</dbReference>
<feature type="domain" description="FAD dependent oxidoreductase" evidence="5">
    <location>
        <begin position="5"/>
        <end position="365"/>
    </location>
</feature>
<dbReference type="SUPFAM" id="SSF54373">
    <property type="entry name" value="FAD-linked reductases, C-terminal domain"/>
    <property type="match status" value="1"/>
</dbReference>
<name>A0A399EL95_9DEIN</name>
<dbReference type="InterPro" id="IPR045170">
    <property type="entry name" value="MTOX"/>
</dbReference>
<dbReference type="Proteomes" id="UP000265341">
    <property type="component" value="Unassembled WGS sequence"/>
</dbReference>
<dbReference type="GO" id="GO:0008115">
    <property type="term" value="F:sarcosine oxidase activity"/>
    <property type="evidence" value="ECO:0007669"/>
    <property type="project" value="UniProtKB-EC"/>
</dbReference>
<keyword evidence="2" id="KW-0285">Flavoprotein</keyword>
<dbReference type="Pfam" id="PF01266">
    <property type="entry name" value="DAO"/>
    <property type="match status" value="1"/>
</dbReference>
<dbReference type="PANTHER" id="PTHR10961">
    <property type="entry name" value="PEROXISOMAL SARCOSINE OXIDASE"/>
    <property type="match status" value="1"/>
</dbReference>
<protein>
    <submittedName>
        <fullName evidence="6">Monomeric sarcosine oxidase</fullName>
        <ecNumber evidence="6">1.5.3.1</ecNumber>
    </submittedName>
</protein>
<dbReference type="InterPro" id="IPR006076">
    <property type="entry name" value="FAD-dep_OxRdtase"/>
</dbReference>
<comment type="cofactor">
    <cofactor evidence="1">
        <name>FAD</name>
        <dbReference type="ChEBI" id="CHEBI:57692"/>
    </cofactor>
</comment>
<evidence type="ECO:0000256" key="4">
    <source>
        <dbReference type="ARBA" id="ARBA00023002"/>
    </source>
</evidence>
<dbReference type="RefSeq" id="WP_119279456.1">
    <property type="nucleotide sequence ID" value="NZ_QWLA01000068.1"/>
</dbReference>
<keyword evidence="3" id="KW-0274">FAD</keyword>
<dbReference type="OrthoDB" id="9794226at2"/>
<accession>A0A399EL95</accession>
<proteinExistence type="predicted"/>
<dbReference type="AlphaFoldDB" id="A0A399EL95"/>
<evidence type="ECO:0000313" key="7">
    <source>
        <dbReference type="Proteomes" id="UP000265341"/>
    </source>
</evidence>
<sequence>MTTADVAVIGLGAMGSAALYQLARRGMKAIGIDRFDPPHDRGSSHGETRITRQAIGEGAEYVPLVLRSHAIWRELEAQSGECLLHAVGGLILAGERAEGRHHAKPDFLGTTVATARQFGIAHEVLSAEQIAERFPQLILQGDEQGYYEPGAGFVLPEKCIEVQLTLARRMGAGVFTGERVLRLEPTPGGLTVHTSRARYAVGRVVLSAGAWVREFLPLEAFRVHRQVLYWFEPEDPALYAPERFPVFIWLHGPGEDGHFYGFPMLQGSAGVKLAGEQFSRESDPDQVEHTVSSEQIGFIYRHHVAPRLRALGPRCTRTAACLYTSTPDGGFVLDWHPELPGVFVVSPCSGHGFKHSAGLGEAIAQVIAEGRSAVSLEPFSLARFAKR</sequence>
<comment type="caution">
    <text evidence="6">The sequence shown here is derived from an EMBL/GenBank/DDBJ whole genome shotgun (WGS) entry which is preliminary data.</text>
</comment>
<keyword evidence="4 6" id="KW-0560">Oxidoreductase</keyword>
<dbReference type="PANTHER" id="PTHR10961:SF7">
    <property type="entry name" value="FAD DEPENDENT OXIDOREDUCTASE DOMAIN-CONTAINING PROTEIN"/>
    <property type="match status" value="1"/>
</dbReference>
<evidence type="ECO:0000259" key="5">
    <source>
        <dbReference type="Pfam" id="PF01266"/>
    </source>
</evidence>
<evidence type="ECO:0000256" key="1">
    <source>
        <dbReference type="ARBA" id="ARBA00001974"/>
    </source>
</evidence>
<dbReference type="NCBIfam" id="NF008425">
    <property type="entry name" value="PRK11259.1"/>
    <property type="match status" value="1"/>
</dbReference>
<dbReference type="Gene3D" id="3.30.9.10">
    <property type="entry name" value="D-Amino Acid Oxidase, subunit A, domain 2"/>
    <property type="match status" value="1"/>
</dbReference>
<evidence type="ECO:0000256" key="2">
    <source>
        <dbReference type="ARBA" id="ARBA00022630"/>
    </source>
</evidence>
<dbReference type="SUPFAM" id="SSF51905">
    <property type="entry name" value="FAD/NAD(P)-binding domain"/>
    <property type="match status" value="1"/>
</dbReference>
<dbReference type="EMBL" id="QWLA01000068">
    <property type="protein sequence ID" value="RIH83849.1"/>
    <property type="molecule type" value="Genomic_DNA"/>
</dbReference>
<dbReference type="EC" id="1.5.3.1" evidence="6"/>
<dbReference type="Gene3D" id="3.50.50.60">
    <property type="entry name" value="FAD/NAD(P)-binding domain"/>
    <property type="match status" value="1"/>
</dbReference>
<evidence type="ECO:0000313" key="6">
    <source>
        <dbReference type="EMBL" id="RIH83849.1"/>
    </source>
</evidence>